<dbReference type="OrthoDB" id="1077582at2759"/>
<comment type="caution">
    <text evidence="10">The sequence shown here is derived from an EMBL/GenBank/DDBJ whole genome shotgun (WGS) entry which is preliminary data.</text>
</comment>
<dbReference type="InterPro" id="IPR032805">
    <property type="entry name" value="Wax_synthase_dom"/>
</dbReference>
<dbReference type="Pfam" id="PF13813">
    <property type="entry name" value="MBOAT_2"/>
    <property type="match status" value="1"/>
</dbReference>
<evidence type="ECO:0000256" key="1">
    <source>
        <dbReference type="ARBA" id="ARBA00004141"/>
    </source>
</evidence>
<accession>A0A369JMP4</accession>
<evidence type="ECO:0000259" key="9">
    <source>
        <dbReference type="Pfam" id="PF13813"/>
    </source>
</evidence>
<feature type="transmembrane region" description="Helical" evidence="8">
    <location>
        <begin position="285"/>
        <end position="304"/>
    </location>
</feature>
<dbReference type="PANTHER" id="PTHR31595">
    <property type="entry name" value="LONG-CHAIN-ALCOHOL O-FATTY-ACYLTRANSFERASE 3-RELATED"/>
    <property type="match status" value="1"/>
</dbReference>
<dbReference type="PANTHER" id="PTHR31595:SF67">
    <property type="entry name" value="WAX SYNTHASE DOMAIN-CONTAINING PROTEIN"/>
    <property type="match status" value="1"/>
</dbReference>
<dbReference type="EMBL" id="LUEZ02000058">
    <property type="protein sequence ID" value="RDB20664.1"/>
    <property type="molecule type" value="Genomic_DNA"/>
</dbReference>
<evidence type="ECO:0000256" key="5">
    <source>
        <dbReference type="ARBA" id="ARBA00022989"/>
    </source>
</evidence>
<dbReference type="GO" id="GO:0016020">
    <property type="term" value="C:membrane"/>
    <property type="evidence" value="ECO:0007669"/>
    <property type="project" value="UniProtKB-SubCell"/>
</dbReference>
<proteinExistence type="inferred from homology"/>
<evidence type="ECO:0000313" key="11">
    <source>
        <dbReference type="Proteomes" id="UP000076154"/>
    </source>
</evidence>
<evidence type="ECO:0000256" key="6">
    <source>
        <dbReference type="ARBA" id="ARBA00023136"/>
    </source>
</evidence>
<dbReference type="GO" id="GO:0006629">
    <property type="term" value="P:lipid metabolic process"/>
    <property type="evidence" value="ECO:0007669"/>
    <property type="project" value="InterPro"/>
</dbReference>
<keyword evidence="5 8" id="KW-1133">Transmembrane helix</keyword>
<keyword evidence="4 8" id="KW-0812">Transmembrane</keyword>
<evidence type="ECO:0000256" key="2">
    <source>
        <dbReference type="ARBA" id="ARBA00007282"/>
    </source>
</evidence>
<dbReference type="InterPro" id="IPR044851">
    <property type="entry name" value="Wax_synthase"/>
</dbReference>
<feature type="compositionally biased region" description="Polar residues" evidence="7">
    <location>
        <begin position="392"/>
        <end position="401"/>
    </location>
</feature>
<evidence type="ECO:0000256" key="4">
    <source>
        <dbReference type="ARBA" id="ARBA00022692"/>
    </source>
</evidence>
<dbReference type="AlphaFoldDB" id="A0A369JMP4"/>
<feature type="transmembrane region" description="Helical" evidence="8">
    <location>
        <begin position="260"/>
        <end position="278"/>
    </location>
</feature>
<protein>
    <submittedName>
        <fullName evidence="10">Acetyltransferase sirH</fullName>
    </submittedName>
</protein>
<feature type="region of interest" description="Disordered" evidence="7">
    <location>
        <begin position="378"/>
        <end position="401"/>
    </location>
</feature>
<evidence type="ECO:0000256" key="7">
    <source>
        <dbReference type="SAM" id="MobiDB-lite"/>
    </source>
</evidence>
<dbReference type="Proteomes" id="UP000076154">
    <property type="component" value="Unassembled WGS sequence"/>
</dbReference>
<comment type="similarity">
    <text evidence="2">Belongs to the wax synthase family.</text>
</comment>
<gene>
    <name evidence="10" type="primary">sirH_2</name>
    <name evidence="10" type="ORF">Hypma_012241</name>
</gene>
<comment type="subcellular location">
    <subcellularLocation>
        <location evidence="1">Membrane</location>
        <topology evidence="1">Multi-pass membrane protein</topology>
    </subcellularLocation>
</comment>
<sequence length="401" mass="46011">MKIEGLVPFLSPLPQLLLHLGLIVRPSPYRWLLWPLIAGITGLLYPYSTNPEGIIGVVIRASDFLLLTDVQRSFRHFKQTSPISDAPLWERVKWSLKLVAAMRGVGWNFEPTSVLPLKPTHLTRRAFLISRLRWALFYLFAWDAIMLAERLNPCFVDGAPPLAEHAMVWRVCTMVQFAIWSTCMLNIAYTVMALVSVAAGFSEPSEWPQLFGSFGDAYTLRRFWGRTWHQVLRRKLSAHGKYLAHDILHLTPGHGSSSYVQLYTAFFLSGIIHTRVLADRRPLRFFLFQAVAIMFEDGVIALGKKAGWKGGRLLRWAGYVWVFCWFLFVIPPWWDSMKESGMFKQTRGFSVLLEVFLPWILVEDNFSPHFAPHRNIPSTWRPRSAQPPPAANESSQPLIIY</sequence>
<dbReference type="STRING" id="39966.A0A369JMP4"/>
<keyword evidence="11" id="KW-1185">Reference proteome</keyword>
<keyword evidence="3" id="KW-0808">Transferase</keyword>
<feature type="transmembrane region" description="Helical" evidence="8">
    <location>
        <begin position="177"/>
        <end position="201"/>
    </location>
</feature>
<name>A0A369JMP4_HYPMA</name>
<dbReference type="GO" id="GO:0008374">
    <property type="term" value="F:O-acyltransferase activity"/>
    <property type="evidence" value="ECO:0007669"/>
    <property type="project" value="InterPro"/>
</dbReference>
<dbReference type="InParanoid" id="A0A369JMP4"/>
<feature type="transmembrane region" description="Helical" evidence="8">
    <location>
        <begin position="316"/>
        <end position="334"/>
    </location>
</feature>
<evidence type="ECO:0000313" key="10">
    <source>
        <dbReference type="EMBL" id="RDB20664.1"/>
    </source>
</evidence>
<evidence type="ECO:0000256" key="8">
    <source>
        <dbReference type="SAM" id="Phobius"/>
    </source>
</evidence>
<reference evidence="10" key="1">
    <citation type="submission" date="2018-04" db="EMBL/GenBank/DDBJ databases">
        <title>Whole genome sequencing of Hypsizygus marmoreus.</title>
        <authorList>
            <person name="Choi I.-G."/>
            <person name="Min B."/>
            <person name="Kim J.-G."/>
            <person name="Kim S."/>
            <person name="Oh Y.-L."/>
            <person name="Kong W.-S."/>
            <person name="Park H."/>
            <person name="Jeong J."/>
            <person name="Song E.-S."/>
        </authorList>
    </citation>
    <scope>NUCLEOTIDE SEQUENCE [LARGE SCALE GENOMIC DNA]</scope>
    <source>
        <strain evidence="10">51987-8</strain>
    </source>
</reference>
<organism evidence="10 11">
    <name type="scientific">Hypsizygus marmoreus</name>
    <name type="common">White beech mushroom</name>
    <name type="synonym">Agaricus marmoreus</name>
    <dbReference type="NCBI Taxonomy" id="39966"/>
    <lineage>
        <taxon>Eukaryota</taxon>
        <taxon>Fungi</taxon>
        <taxon>Dikarya</taxon>
        <taxon>Basidiomycota</taxon>
        <taxon>Agaricomycotina</taxon>
        <taxon>Agaricomycetes</taxon>
        <taxon>Agaricomycetidae</taxon>
        <taxon>Agaricales</taxon>
        <taxon>Tricholomatineae</taxon>
        <taxon>Lyophyllaceae</taxon>
        <taxon>Hypsizygus</taxon>
    </lineage>
</organism>
<keyword evidence="6 8" id="KW-0472">Membrane</keyword>
<feature type="domain" description="Wax synthase" evidence="9">
    <location>
        <begin position="207"/>
        <end position="274"/>
    </location>
</feature>
<evidence type="ECO:0000256" key="3">
    <source>
        <dbReference type="ARBA" id="ARBA00022679"/>
    </source>
</evidence>